<dbReference type="Pfam" id="PF13730">
    <property type="entry name" value="HTH_36"/>
    <property type="match status" value="1"/>
</dbReference>
<proteinExistence type="predicted"/>
<evidence type="ECO:0008006" key="3">
    <source>
        <dbReference type="Google" id="ProtNLM"/>
    </source>
</evidence>
<dbReference type="RefSeq" id="WP_051144812.1">
    <property type="nucleotide sequence ID" value="NZ_BJLA01000024.1"/>
</dbReference>
<name>A0AAV3W990_9CLOT</name>
<dbReference type="EMBL" id="BJLA01000024">
    <property type="protein sequence ID" value="GEA33604.1"/>
    <property type="molecule type" value="Genomic_DNA"/>
</dbReference>
<evidence type="ECO:0000313" key="1">
    <source>
        <dbReference type="EMBL" id="GEA33604.1"/>
    </source>
</evidence>
<evidence type="ECO:0000313" key="2">
    <source>
        <dbReference type="Proteomes" id="UP000325212"/>
    </source>
</evidence>
<keyword evidence="2" id="KW-1185">Reference proteome</keyword>
<accession>A0AAV3W990</accession>
<comment type="caution">
    <text evidence="1">The sequence shown here is derived from an EMBL/GenBank/DDBJ whole genome shotgun (WGS) entry which is preliminary data.</text>
</comment>
<reference evidence="1 2" key="1">
    <citation type="submission" date="2019-06" db="EMBL/GenBank/DDBJ databases">
        <title>Draft genome sequence of Clostridium diolis DSM 15410.</title>
        <authorList>
            <person name="Kobayashi H."/>
            <person name="Tanizawa Y."/>
            <person name="Tohno M."/>
        </authorList>
    </citation>
    <scope>NUCLEOTIDE SEQUENCE [LARGE SCALE GENOMIC DNA]</scope>
    <source>
        <strain evidence="1 2">DSM 15410</strain>
    </source>
</reference>
<dbReference type="AlphaFoldDB" id="A0AAV3W990"/>
<dbReference type="Gene3D" id="1.10.10.10">
    <property type="entry name" value="Winged helix-like DNA-binding domain superfamily/Winged helix DNA-binding domain"/>
    <property type="match status" value="1"/>
</dbReference>
<protein>
    <recommendedName>
        <fullName evidence="3">Helix-turn-helix domain-containing protein</fullName>
    </recommendedName>
</protein>
<dbReference type="InterPro" id="IPR036388">
    <property type="entry name" value="WH-like_DNA-bd_sf"/>
</dbReference>
<organism evidence="1 2">
    <name type="scientific">Clostridium diolis</name>
    <dbReference type="NCBI Taxonomy" id="223919"/>
    <lineage>
        <taxon>Bacteria</taxon>
        <taxon>Bacillati</taxon>
        <taxon>Bacillota</taxon>
        <taxon>Clostridia</taxon>
        <taxon>Eubacteriales</taxon>
        <taxon>Clostridiaceae</taxon>
        <taxon>Clostridium</taxon>
    </lineage>
</organism>
<gene>
    <name evidence="1" type="ORF">CDIOL_45270</name>
</gene>
<sequence length="219" mass="24907">MSEDNNRWKDFNLVIDTLNLDIKEKGLLLIIFRYVNYKNGYANPSRTLLKKLTGISDNRTLDKILDSIIEKGFLIREKGKGRRSKYFVKVGGEITPSVKNAPSGEITPSVGGEITPIVGGEITPQKENKKKTKEKIYMELTFIDDVIDKVKITKEQYEKLCSKYSNSLVDKQILALDNYIANGKGSKYKDHYKALNTWCNGNNKEATKVFKSTGDDFDY</sequence>
<dbReference type="Proteomes" id="UP000325212">
    <property type="component" value="Unassembled WGS sequence"/>
</dbReference>